<keyword evidence="2" id="KW-1185">Reference proteome</keyword>
<evidence type="ECO:0000313" key="1">
    <source>
        <dbReference type="EMBL" id="PON34535.1"/>
    </source>
</evidence>
<name>A0A2P5ADC0_PARAD</name>
<comment type="caution">
    <text evidence="1">The sequence shown here is derived from an EMBL/GenBank/DDBJ whole genome shotgun (WGS) entry which is preliminary data.</text>
</comment>
<proteinExistence type="predicted"/>
<protein>
    <submittedName>
        <fullName evidence="1">Uncharacterized protein</fullName>
    </submittedName>
</protein>
<feature type="non-terminal residue" evidence="1">
    <location>
        <position position="1"/>
    </location>
</feature>
<reference evidence="2" key="1">
    <citation type="submission" date="2016-06" db="EMBL/GenBank/DDBJ databases">
        <title>Parallel loss of symbiosis genes in relatives of nitrogen-fixing non-legume Parasponia.</title>
        <authorList>
            <person name="Van Velzen R."/>
            <person name="Holmer R."/>
            <person name="Bu F."/>
            <person name="Rutten L."/>
            <person name="Van Zeijl A."/>
            <person name="Liu W."/>
            <person name="Santuari L."/>
            <person name="Cao Q."/>
            <person name="Sharma T."/>
            <person name="Shen D."/>
            <person name="Roswanjaya Y."/>
            <person name="Wardhani T."/>
            <person name="Kalhor M.S."/>
            <person name="Jansen J."/>
            <person name="Van den Hoogen J."/>
            <person name="Gungor B."/>
            <person name="Hartog M."/>
            <person name="Hontelez J."/>
            <person name="Verver J."/>
            <person name="Yang W.-C."/>
            <person name="Schijlen E."/>
            <person name="Repin R."/>
            <person name="Schilthuizen M."/>
            <person name="Schranz E."/>
            <person name="Heidstra R."/>
            <person name="Miyata K."/>
            <person name="Fedorova E."/>
            <person name="Kohlen W."/>
            <person name="Bisseling T."/>
            <person name="Smit S."/>
            <person name="Geurts R."/>
        </authorList>
    </citation>
    <scope>NUCLEOTIDE SEQUENCE [LARGE SCALE GENOMIC DNA]</scope>
    <source>
        <strain evidence="2">cv. WU1-14</strain>
    </source>
</reference>
<organism evidence="1 2">
    <name type="scientific">Parasponia andersonii</name>
    <name type="common">Sponia andersonii</name>
    <dbReference type="NCBI Taxonomy" id="3476"/>
    <lineage>
        <taxon>Eukaryota</taxon>
        <taxon>Viridiplantae</taxon>
        <taxon>Streptophyta</taxon>
        <taxon>Embryophyta</taxon>
        <taxon>Tracheophyta</taxon>
        <taxon>Spermatophyta</taxon>
        <taxon>Magnoliopsida</taxon>
        <taxon>eudicotyledons</taxon>
        <taxon>Gunneridae</taxon>
        <taxon>Pentapetalae</taxon>
        <taxon>rosids</taxon>
        <taxon>fabids</taxon>
        <taxon>Rosales</taxon>
        <taxon>Cannabaceae</taxon>
        <taxon>Parasponia</taxon>
    </lineage>
</organism>
<evidence type="ECO:0000313" key="2">
    <source>
        <dbReference type="Proteomes" id="UP000237105"/>
    </source>
</evidence>
<dbReference type="AlphaFoldDB" id="A0A2P5ADC0"/>
<dbReference type="Proteomes" id="UP000237105">
    <property type="component" value="Unassembled WGS sequence"/>
</dbReference>
<accession>A0A2P5ADC0</accession>
<gene>
    <name evidence="1" type="ORF">PanWU01x14_343560</name>
</gene>
<sequence length="67" mass="7638">REKERVRENRAAVGEISCSFMAAEGEIPMVVDVQLKRRKSIFWIVRSSLVGNQKTAHRPDHSTGSRE</sequence>
<dbReference type="EMBL" id="JXTB01000654">
    <property type="protein sequence ID" value="PON34535.1"/>
    <property type="molecule type" value="Genomic_DNA"/>
</dbReference>